<gene>
    <name evidence="1" type="ORF">F4148_02040</name>
</gene>
<dbReference type="Gene3D" id="3.40.50.1010">
    <property type="entry name" value="5'-nuclease"/>
    <property type="match status" value="1"/>
</dbReference>
<proteinExistence type="predicted"/>
<protein>
    <submittedName>
        <fullName evidence="1">Type II toxin-antitoxin system VapC family toxin</fullName>
    </submittedName>
</protein>
<name>A0A6B1FWY2_9CHLR</name>
<evidence type="ECO:0000313" key="1">
    <source>
        <dbReference type="EMBL" id="MYH60581.1"/>
    </source>
</evidence>
<dbReference type="InterPro" id="IPR029060">
    <property type="entry name" value="PIN-like_dom_sf"/>
</dbReference>
<accession>A0A6B1FWY2</accession>
<dbReference type="AlphaFoldDB" id="A0A6B1FWY2"/>
<reference evidence="1" key="1">
    <citation type="submission" date="2019-09" db="EMBL/GenBank/DDBJ databases">
        <title>Characterisation of the sponge microbiome using genome-centric metagenomics.</title>
        <authorList>
            <person name="Engelberts J.P."/>
            <person name="Robbins S.J."/>
            <person name="De Goeij J.M."/>
            <person name="Aranda M."/>
            <person name="Bell S.C."/>
            <person name="Webster N.S."/>
        </authorList>
    </citation>
    <scope>NUCLEOTIDE SEQUENCE</scope>
    <source>
        <strain evidence="1">SB0675_bin_29</strain>
    </source>
</reference>
<sequence>MILLDTNVFVIDRFFPRDVRYEQNRRLVVTFPHLSVGFSIFSLLELCGIPSFNLSTRELRRWMYSFEEAYPVEILRPQAAKEESAEYWLSTFLTSLLERIEKRVTLGDAFVLQTAEEFQVETLVTWNPKDFADRTTLPVLTPVEFLAQRENSQ</sequence>
<dbReference type="EMBL" id="VYDA01000077">
    <property type="protein sequence ID" value="MYH60581.1"/>
    <property type="molecule type" value="Genomic_DNA"/>
</dbReference>
<comment type="caution">
    <text evidence="1">The sequence shown here is derived from an EMBL/GenBank/DDBJ whole genome shotgun (WGS) entry which is preliminary data.</text>
</comment>
<dbReference type="SUPFAM" id="SSF88723">
    <property type="entry name" value="PIN domain-like"/>
    <property type="match status" value="1"/>
</dbReference>
<organism evidence="1">
    <name type="scientific">Caldilineaceae bacterium SB0675_bin_29</name>
    <dbReference type="NCBI Taxonomy" id="2605266"/>
    <lineage>
        <taxon>Bacteria</taxon>
        <taxon>Bacillati</taxon>
        <taxon>Chloroflexota</taxon>
        <taxon>Caldilineae</taxon>
        <taxon>Caldilineales</taxon>
        <taxon>Caldilineaceae</taxon>
    </lineage>
</organism>